<protein>
    <submittedName>
        <fullName evidence="1">Phosphoglycolate phosphatase</fullName>
    </submittedName>
</protein>
<dbReference type="NCBIfam" id="TIGR01549">
    <property type="entry name" value="HAD-SF-IA-v1"/>
    <property type="match status" value="1"/>
</dbReference>
<reference evidence="1 2" key="1">
    <citation type="submission" date="2019-03" db="EMBL/GenBank/DDBJ databases">
        <title>Genomic Encyclopedia of Type Strains, Phase IV (KMG-IV): sequencing the most valuable type-strain genomes for metagenomic binning, comparative biology and taxonomic classification.</title>
        <authorList>
            <person name="Goeker M."/>
        </authorList>
    </citation>
    <scope>NUCLEOTIDE SEQUENCE [LARGE SCALE GENOMIC DNA]</scope>
    <source>
        <strain evidence="1 2">DSM 28867</strain>
    </source>
</reference>
<dbReference type="InterPro" id="IPR006439">
    <property type="entry name" value="HAD-SF_hydro_IA"/>
</dbReference>
<dbReference type="Gene3D" id="3.40.50.1000">
    <property type="entry name" value="HAD superfamily/HAD-like"/>
    <property type="match status" value="1"/>
</dbReference>
<evidence type="ECO:0000313" key="1">
    <source>
        <dbReference type="EMBL" id="TDW25743.1"/>
    </source>
</evidence>
<accession>A0A4R8A5R6</accession>
<sequence length="214" mass="24642">MESSKRLIAFDLDGTLNKTEVYALDAYRNTLKELGVGPFSDEEILDRFGATHEEDIKYFLGNDVTENQAKKYSITLDRYWQEAQSNKCESYPMVASTLQSLKENGYYLCICSNAPYDEIVGTLKRLDLFDYFDDIQGLTPECDKVYSLRELVKKHEPRSLTMVGDRYYDYLAAKENQATFIGCAYGYGKDEELKHADYVIHSIQEIESIMKVIC</sequence>
<dbReference type="SUPFAM" id="SSF56784">
    <property type="entry name" value="HAD-like"/>
    <property type="match status" value="1"/>
</dbReference>
<dbReference type="PANTHER" id="PTHR43434:SF1">
    <property type="entry name" value="PHOSPHOGLYCOLATE PHOSPHATASE"/>
    <property type="match status" value="1"/>
</dbReference>
<dbReference type="EMBL" id="SODD01000003">
    <property type="protein sequence ID" value="TDW25743.1"/>
    <property type="molecule type" value="Genomic_DNA"/>
</dbReference>
<dbReference type="GO" id="GO:0006281">
    <property type="term" value="P:DNA repair"/>
    <property type="evidence" value="ECO:0007669"/>
    <property type="project" value="TreeGrafter"/>
</dbReference>
<dbReference type="AlphaFoldDB" id="A0A4R8A5R6"/>
<gene>
    <name evidence="1" type="ORF">EDD63_10330</name>
</gene>
<comment type="caution">
    <text evidence="1">The sequence shown here is derived from an EMBL/GenBank/DDBJ whole genome shotgun (WGS) entry which is preliminary data.</text>
</comment>
<evidence type="ECO:0000313" key="2">
    <source>
        <dbReference type="Proteomes" id="UP000294743"/>
    </source>
</evidence>
<name>A0A4R8A5R6_9FIRM</name>
<dbReference type="OrthoDB" id="9792518at2"/>
<dbReference type="InterPro" id="IPR023198">
    <property type="entry name" value="PGP-like_dom2"/>
</dbReference>
<dbReference type="InterPro" id="IPR041492">
    <property type="entry name" value="HAD_2"/>
</dbReference>
<organism evidence="1 2">
    <name type="scientific">Breznakia blatticola</name>
    <dbReference type="NCBI Taxonomy" id="1754012"/>
    <lineage>
        <taxon>Bacteria</taxon>
        <taxon>Bacillati</taxon>
        <taxon>Bacillota</taxon>
        <taxon>Erysipelotrichia</taxon>
        <taxon>Erysipelotrichales</taxon>
        <taxon>Erysipelotrichaceae</taxon>
        <taxon>Breznakia</taxon>
    </lineage>
</organism>
<dbReference type="InterPro" id="IPR050155">
    <property type="entry name" value="HAD-like_hydrolase_sf"/>
</dbReference>
<dbReference type="GO" id="GO:0005829">
    <property type="term" value="C:cytosol"/>
    <property type="evidence" value="ECO:0007669"/>
    <property type="project" value="TreeGrafter"/>
</dbReference>
<dbReference type="GO" id="GO:0008967">
    <property type="term" value="F:phosphoglycolate phosphatase activity"/>
    <property type="evidence" value="ECO:0007669"/>
    <property type="project" value="TreeGrafter"/>
</dbReference>
<proteinExistence type="predicted"/>
<dbReference type="Gene3D" id="1.10.150.240">
    <property type="entry name" value="Putative phosphatase, domain 2"/>
    <property type="match status" value="1"/>
</dbReference>
<keyword evidence="2" id="KW-1185">Reference proteome</keyword>
<dbReference type="SFLD" id="SFLDG01129">
    <property type="entry name" value="C1.5:_HAD__Beta-PGM__Phosphata"/>
    <property type="match status" value="1"/>
</dbReference>
<dbReference type="PANTHER" id="PTHR43434">
    <property type="entry name" value="PHOSPHOGLYCOLATE PHOSPHATASE"/>
    <property type="match status" value="1"/>
</dbReference>
<dbReference type="Pfam" id="PF13419">
    <property type="entry name" value="HAD_2"/>
    <property type="match status" value="1"/>
</dbReference>
<dbReference type="SFLD" id="SFLDS00003">
    <property type="entry name" value="Haloacid_Dehalogenase"/>
    <property type="match status" value="1"/>
</dbReference>
<dbReference type="InterPro" id="IPR036412">
    <property type="entry name" value="HAD-like_sf"/>
</dbReference>
<dbReference type="Proteomes" id="UP000294743">
    <property type="component" value="Unassembled WGS sequence"/>
</dbReference>
<dbReference type="InterPro" id="IPR023214">
    <property type="entry name" value="HAD_sf"/>
</dbReference>
<dbReference type="RefSeq" id="WP_134167788.1">
    <property type="nucleotide sequence ID" value="NZ_SODD01000003.1"/>
</dbReference>